<dbReference type="Proteomes" id="UP000001514">
    <property type="component" value="Unassembled WGS sequence"/>
</dbReference>
<name>D8T1T9_SELML</name>
<dbReference type="InterPro" id="IPR055308">
    <property type="entry name" value="TEX47-like"/>
</dbReference>
<dbReference type="HOGENOM" id="CLU_629143_0_0_1"/>
<protein>
    <submittedName>
        <fullName evidence="1">Uncharacterized protein</fullName>
    </submittedName>
</protein>
<dbReference type="InParanoid" id="D8T1T9"/>
<evidence type="ECO:0000313" key="1">
    <source>
        <dbReference type="EMBL" id="EFJ09389.1"/>
    </source>
</evidence>
<dbReference type="AlphaFoldDB" id="D8T1T9"/>
<gene>
    <name evidence="1" type="ORF">SELMODRAFT_428126</name>
</gene>
<proteinExistence type="predicted"/>
<accession>D8T1T9</accession>
<reference evidence="1 2" key="1">
    <citation type="journal article" date="2011" name="Science">
        <title>The Selaginella genome identifies genetic changes associated with the evolution of vascular plants.</title>
        <authorList>
            <person name="Banks J.A."/>
            <person name="Nishiyama T."/>
            <person name="Hasebe M."/>
            <person name="Bowman J.L."/>
            <person name="Gribskov M."/>
            <person name="dePamphilis C."/>
            <person name="Albert V.A."/>
            <person name="Aono N."/>
            <person name="Aoyama T."/>
            <person name="Ambrose B.A."/>
            <person name="Ashton N.W."/>
            <person name="Axtell M.J."/>
            <person name="Barker E."/>
            <person name="Barker M.S."/>
            <person name="Bennetzen J.L."/>
            <person name="Bonawitz N.D."/>
            <person name="Chapple C."/>
            <person name="Cheng C."/>
            <person name="Correa L.G."/>
            <person name="Dacre M."/>
            <person name="DeBarry J."/>
            <person name="Dreyer I."/>
            <person name="Elias M."/>
            <person name="Engstrom E.M."/>
            <person name="Estelle M."/>
            <person name="Feng L."/>
            <person name="Finet C."/>
            <person name="Floyd S.K."/>
            <person name="Frommer W.B."/>
            <person name="Fujita T."/>
            <person name="Gramzow L."/>
            <person name="Gutensohn M."/>
            <person name="Harholt J."/>
            <person name="Hattori M."/>
            <person name="Heyl A."/>
            <person name="Hirai T."/>
            <person name="Hiwatashi Y."/>
            <person name="Ishikawa M."/>
            <person name="Iwata M."/>
            <person name="Karol K.G."/>
            <person name="Koehler B."/>
            <person name="Kolukisaoglu U."/>
            <person name="Kubo M."/>
            <person name="Kurata T."/>
            <person name="Lalonde S."/>
            <person name="Li K."/>
            <person name="Li Y."/>
            <person name="Litt A."/>
            <person name="Lyons E."/>
            <person name="Manning G."/>
            <person name="Maruyama T."/>
            <person name="Michael T.P."/>
            <person name="Mikami K."/>
            <person name="Miyazaki S."/>
            <person name="Morinaga S."/>
            <person name="Murata T."/>
            <person name="Mueller-Roeber B."/>
            <person name="Nelson D.R."/>
            <person name="Obara M."/>
            <person name="Oguri Y."/>
            <person name="Olmstead R.G."/>
            <person name="Onodera N."/>
            <person name="Petersen B.L."/>
            <person name="Pils B."/>
            <person name="Prigge M."/>
            <person name="Rensing S.A."/>
            <person name="Riano-Pachon D.M."/>
            <person name="Roberts A.W."/>
            <person name="Sato Y."/>
            <person name="Scheller H.V."/>
            <person name="Schulz B."/>
            <person name="Schulz C."/>
            <person name="Shakirov E.V."/>
            <person name="Shibagaki N."/>
            <person name="Shinohara N."/>
            <person name="Shippen D.E."/>
            <person name="Soerensen I."/>
            <person name="Sotooka R."/>
            <person name="Sugimoto N."/>
            <person name="Sugita M."/>
            <person name="Sumikawa N."/>
            <person name="Tanurdzic M."/>
            <person name="Theissen G."/>
            <person name="Ulvskov P."/>
            <person name="Wakazuki S."/>
            <person name="Weng J.K."/>
            <person name="Willats W.W."/>
            <person name="Wipf D."/>
            <person name="Wolf P.G."/>
            <person name="Yang L."/>
            <person name="Zimmer A.D."/>
            <person name="Zhu Q."/>
            <person name="Mitros T."/>
            <person name="Hellsten U."/>
            <person name="Loque D."/>
            <person name="Otillar R."/>
            <person name="Salamov A."/>
            <person name="Schmutz J."/>
            <person name="Shapiro H."/>
            <person name="Lindquist E."/>
            <person name="Lucas S."/>
            <person name="Rokhsar D."/>
            <person name="Grigoriev I.V."/>
        </authorList>
    </citation>
    <scope>NUCLEOTIDE SEQUENCE [LARGE SCALE GENOMIC DNA]</scope>
</reference>
<dbReference type="eggNOG" id="ENOG502SGRT">
    <property type="taxonomic scope" value="Eukaryota"/>
</dbReference>
<dbReference type="PANTHER" id="PTHR34035">
    <property type="entry name" value="TESTIS-EXPRESSED PROTEIN 47"/>
    <property type="match status" value="1"/>
</dbReference>
<keyword evidence="2" id="KW-1185">Reference proteome</keyword>
<dbReference type="Pfam" id="PF24787">
    <property type="entry name" value="TEX47"/>
    <property type="match status" value="1"/>
</dbReference>
<dbReference type="Gramene" id="EFJ09389">
    <property type="protein sequence ID" value="EFJ09389"/>
    <property type="gene ID" value="SELMODRAFT_428126"/>
</dbReference>
<organism evidence="2">
    <name type="scientific">Selaginella moellendorffii</name>
    <name type="common">Spikemoss</name>
    <dbReference type="NCBI Taxonomy" id="88036"/>
    <lineage>
        <taxon>Eukaryota</taxon>
        <taxon>Viridiplantae</taxon>
        <taxon>Streptophyta</taxon>
        <taxon>Embryophyta</taxon>
        <taxon>Tracheophyta</taxon>
        <taxon>Lycopodiopsida</taxon>
        <taxon>Selaginellales</taxon>
        <taxon>Selaginellaceae</taxon>
        <taxon>Selaginella</taxon>
    </lineage>
</organism>
<dbReference type="EMBL" id="GL377663">
    <property type="protein sequence ID" value="EFJ09389.1"/>
    <property type="molecule type" value="Genomic_DNA"/>
</dbReference>
<evidence type="ECO:0000313" key="2">
    <source>
        <dbReference type="Proteomes" id="UP000001514"/>
    </source>
</evidence>
<sequence length="436" mass="48827">MDEYVMHMTRSNLLDVLLEDLPITAKKTTVSRMMYAARNVSKENDKERLTEYHKEVLEQAAEHIERVSGFLLIYPTCCLHLVEAETPVLIEILKVLDSDTRYIDSVSVFSFTEDVPYRLFMGWMNGFIISSNLGPYEAHPRNTLVNAMSEFNINMLKWGKQLSEMDREQQTVALESIRTAAEELLPDDAGIIYGIILCEDVPKLKEVLELFDKRQATIMYDADLVWPKPKLPGLGLRLREEDWPEHFANPWCCSRFVSYCTGKRIPLQQCDDLRNSLSIKCHDASQFGGREQQGSSCCLEAACLSCISNSSGQLAGLDGFLGKAGKLEGLWARVKAKWWGMSKIQDRCLLVLDKEKLAKACASSAVVEKIRGFVFVPEPSVATTRGLLENNLGLIAHSGGSCVALVGWDEGGWIIEGTPSKLSYESNLSMILVLLV</sequence>
<dbReference type="PANTHER" id="PTHR34035:SF1">
    <property type="entry name" value="TESTIS-EXPRESSED PROTEIN 47"/>
    <property type="match status" value="1"/>
</dbReference>
<dbReference type="KEGG" id="smo:SELMODRAFT_428126"/>